<dbReference type="PANTHER" id="PTHR31446:SF29">
    <property type="entry name" value="ACID PHOSPHATASE_VANADIUM-DEPENDENT HALOPEROXIDASE-RELATED PROTEIN"/>
    <property type="match status" value="1"/>
</dbReference>
<dbReference type="EMBL" id="AGDV01000001">
    <property type="protein sequence ID" value="EMB35983.1"/>
    <property type="molecule type" value="Genomic_DNA"/>
</dbReference>
<reference evidence="2" key="1">
    <citation type="submission" date="2012-01" db="EMBL/GenBank/DDBJ databases">
        <title>The Genome Sequence of Treponema denticola H-22.</title>
        <authorList>
            <consortium name="The Broad Institute Genome Sequencing Platform"/>
            <person name="Earl A."/>
            <person name="Ward D."/>
            <person name="Feldgarden M."/>
            <person name="Gevers D."/>
            <person name="Blanton J.M."/>
            <person name="Fenno C.J."/>
            <person name="Baranova O.V."/>
            <person name="Mathney J."/>
            <person name="Dewhirst F.E."/>
            <person name="Izard J."/>
            <person name="Young S.K."/>
            <person name="Zeng Q."/>
            <person name="Gargeya S."/>
            <person name="Fitzgerald M."/>
            <person name="Haas B."/>
            <person name="Abouelleil A."/>
            <person name="Alvarado L."/>
            <person name="Arachchi H.M."/>
            <person name="Berlin A."/>
            <person name="Chapman S.B."/>
            <person name="Gearin G."/>
            <person name="Goldberg J."/>
            <person name="Griggs A."/>
            <person name="Gujja S."/>
            <person name="Hansen M."/>
            <person name="Heiman D."/>
            <person name="Howarth C."/>
            <person name="Larimer J."/>
            <person name="Lui A."/>
            <person name="MacDonald P.J.P."/>
            <person name="McCowen C."/>
            <person name="Montmayeur A."/>
            <person name="Murphy C."/>
            <person name="Neiman D."/>
            <person name="Pearson M."/>
            <person name="Priest M."/>
            <person name="Roberts A."/>
            <person name="Saif S."/>
            <person name="Shea T."/>
            <person name="Sisk P."/>
            <person name="Stolte C."/>
            <person name="Sykes S."/>
            <person name="Wortman J."/>
            <person name="Nusbaum C."/>
            <person name="Birren B."/>
        </authorList>
    </citation>
    <scope>NUCLEOTIDE SEQUENCE [LARGE SCALE GENOMIC DNA]</scope>
    <source>
        <strain evidence="2">H-22</strain>
    </source>
</reference>
<dbReference type="PATRIC" id="fig|999432.5.peg.181"/>
<feature type="transmembrane region" description="Helical" evidence="1">
    <location>
        <begin position="144"/>
        <end position="161"/>
    </location>
</feature>
<evidence type="ECO:0000313" key="2">
    <source>
        <dbReference type="EMBL" id="EMB35983.1"/>
    </source>
</evidence>
<sequence length="162" mass="18043">MLEAMYKMQWIMFFSNPIFLSAITSWMMSQIIKTIFALFNASIKTPIDFFELVFWRTGGMPSSHSALVASLTVSIGIRQGFDSDLFIFACFMALIVIRDAVGVRRSSGLQAKALNDLGAKFAEKNEGYHFRAVREIQGHKPVEAVAGIILGIITSILFAYFG</sequence>
<name>A0A0E2EK80_TREDN</name>
<dbReference type="Pfam" id="PF02681">
    <property type="entry name" value="DUF212"/>
    <property type="match status" value="1"/>
</dbReference>
<gene>
    <name evidence="2" type="ORF">HMPREF9726_00175</name>
</gene>
<organism evidence="2">
    <name type="scientific">Treponema denticola H-22</name>
    <dbReference type="NCBI Taxonomy" id="999432"/>
    <lineage>
        <taxon>Bacteria</taxon>
        <taxon>Pseudomonadati</taxon>
        <taxon>Spirochaetota</taxon>
        <taxon>Spirochaetia</taxon>
        <taxon>Spirochaetales</taxon>
        <taxon>Treponemataceae</taxon>
        <taxon>Treponema</taxon>
    </lineage>
</organism>
<evidence type="ECO:0008006" key="3">
    <source>
        <dbReference type="Google" id="ProtNLM"/>
    </source>
</evidence>
<comment type="caution">
    <text evidence="2">The sequence shown here is derived from an EMBL/GenBank/DDBJ whole genome shotgun (WGS) entry which is preliminary data.</text>
</comment>
<dbReference type="Proteomes" id="UP000011705">
    <property type="component" value="Chromosome"/>
</dbReference>
<accession>A0A0E2EK80</accession>
<dbReference type="PANTHER" id="PTHR31446">
    <property type="entry name" value="ACID PHOSPHATASE/VANADIUM-DEPENDENT HALOPEROXIDASE-RELATED PROTEIN"/>
    <property type="match status" value="1"/>
</dbReference>
<keyword evidence="1" id="KW-0472">Membrane</keyword>
<keyword evidence="1" id="KW-1133">Transmembrane helix</keyword>
<dbReference type="AlphaFoldDB" id="A0A0E2EK80"/>
<evidence type="ECO:0000256" key="1">
    <source>
        <dbReference type="SAM" id="Phobius"/>
    </source>
</evidence>
<dbReference type="InterPro" id="IPR003832">
    <property type="entry name" value="DUF212"/>
</dbReference>
<feature type="transmembrane region" description="Helical" evidence="1">
    <location>
        <begin position="85"/>
        <end position="103"/>
    </location>
</feature>
<proteinExistence type="predicted"/>
<dbReference type="RefSeq" id="WP_002678972.1">
    <property type="nucleotide sequence ID" value="NZ_CM001795.1"/>
</dbReference>
<dbReference type="HOGENOM" id="CLU_073969_1_1_12"/>
<protein>
    <recommendedName>
        <fullName evidence="3">Divergent PAP2 family protein</fullName>
    </recommendedName>
</protein>
<keyword evidence="1" id="KW-0812">Transmembrane</keyword>
<dbReference type="GeneID" id="2741255"/>
<feature type="transmembrane region" description="Helical" evidence="1">
    <location>
        <begin position="12"/>
        <end position="32"/>
    </location>
</feature>